<dbReference type="CDD" id="cd14847">
    <property type="entry name" value="DD-carboxypeptidase_like"/>
    <property type="match status" value="1"/>
</dbReference>
<feature type="domain" description="D-alanyl-D-alanine carboxypeptidase-like core" evidence="1">
    <location>
        <begin position="25"/>
        <end position="175"/>
    </location>
</feature>
<dbReference type="PANTHER" id="PTHR34385:SF1">
    <property type="entry name" value="PEPTIDOGLYCAN L-ALANYL-D-GLUTAMATE ENDOPEPTIDASE CWLK"/>
    <property type="match status" value="1"/>
</dbReference>
<dbReference type="RefSeq" id="WP_237483704.1">
    <property type="nucleotide sequence ID" value="NZ_CAKLCM010000002.1"/>
</dbReference>
<dbReference type="EMBL" id="CAKLCM010000002">
    <property type="protein sequence ID" value="CAH0525001.1"/>
    <property type="molecule type" value="Genomic_DNA"/>
</dbReference>
<protein>
    <recommendedName>
        <fullName evidence="1">D-alanyl-D-alanine carboxypeptidase-like core domain-containing protein</fullName>
    </recommendedName>
</protein>
<gene>
    <name evidence="2" type="ORF">VHP8226_00668</name>
</gene>
<keyword evidence="3" id="KW-1185">Reference proteome</keyword>
<dbReference type="InterPro" id="IPR052179">
    <property type="entry name" value="DD-CPase-like"/>
</dbReference>
<comment type="caution">
    <text evidence="2">The sequence shown here is derived from an EMBL/GenBank/DDBJ whole genome shotgun (WGS) entry which is preliminary data.</text>
</comment>
<sequence length="224" mass="25510">MTPAQLVGQDASHLSEVLIGIRSFEVHREVKADLLALEQSARQAGFEFHIASGYRSFERQLAIWNNKMSGVRPILDLHSQPLATEHLSESEKVFAILRWSALPGASRHHWGTDFDLYAHNLLPEGTAIALEPWEYLSGHQTPFYQWLLEHAQQWGFFFPYAQDLGGVSPEPWHLSHKLTAHQCLQLTDPKILQSTLEQTEILGRKTILSELDTLYTQFIANICQ</sequence>
<dbReference type="Pfam" id="PF02557">
    <property type="entry name" value="VanY"/>
    <property type="match status" value="1"/>
</dbReference>
<dbReference type="SUPFAM" id="SSF55166">
    <property type="entry name" value="Hedgehog/DD-peptidase"/>
    <property type="match status" value="1"/>
</dbReference>
<dbReference type="Gene3D" id="3.30.1380.10">
    <property type="match status" value="1"/>
</dbReference>
<evidence type="ECO:0000313" key="2">
    <source>
        <dbReference type="EMBL" id="CAH0525001.1"/>
    </source>
</evidence>
<dbReference type="InterPro" id="IPR009045">
    <property type="entry name" value="Zn_M74/Hedgehog-like"/>
</dbReference>
<evidence type="ECO:0000259" key="1">
    <source>
        <dbReference type="Pfam" id="PF02557"/>
    </source>
</evidence>
<evidence type="ECO:0000313" key="3">
    <source>
        <dbReference type="Proteomes" id="UP000838160"/>
    </source>
</evidence>
<dbReference type="Proteomes" id="UP000838160">
    <property type="component" value="Unassembled WGS sequence"/>
</dbReference>
<name>A0ABM8ZFX7_9VIBR</name>
<dbReference type="InterPro" id="IPR003709">
    <property type="entry name" value="VanY-like_core_dom"/>
</dbReference>
<accession>A0ABM8ZFX7</accession>
<reference evidence="2" key="1">
    <citation type="submission" date="2021-12" db="EMBL/GenBank/DDBJ databases">
        <authorList>
            <person name="Rodrigo-Torres L."/>
            <person name="Arahal R. D."/>
            <person name="Lucena T."/>
        </authorList>
    </citation>
    <scope>NUCLEOTIDE SEQUENCE</scope>
    <source>
        <strain evidence="2">CECT 8226</strain>
    </source>
</reference>
<organism evidence="2 3">
    <name type="scientific">Vibrio hippocampi</name>
    <dbReference type="NCBI Taxonomy" id="654686"/>
    <lineage>
        <taxon>Bacteria</taxon>
        <taxon>Pseudomonadati</taxon>
        <taxon>Pseudomonadota</taxon>
        <taxon>Gammaproteobacteria</taxon>
        <taxon>Vibrionales</taxon>
        <taxon>Vibrionaceae</taxon>
        <taxon>Vibrio</taxon>
    </lineage>
</organism>
<proteinExistence type="predicted"/>
<dbReference type="PANTHER" id="PTHR34385">
    <property type="entry name" value="D-ALANYL-D-ALANINE CARBOXYPEPTIDASE"/>
    <property type="match status" value="1"/>
</dbReference>